<sequence>MKNVPLVVLLFLTQLAFSQVKIGDNINQIDAASLMELESSTKVFVVTRVTNAQMNSITPLNGALVFNTDQNCLFQYKGNIWSSLCVNIAAGETITALLDNNDGTVTYTNEAGISALISKANLVDNLDGSYTFSNGTNAINFVGTDNQNLENANLDATTSILNIDIENGNSTTANLSALEESADITAVQDDVDANEADADSALLAEINRATAAETNLQADVDTNEADADAAILAETTRATAAETTIQNDVNQNEADADAAIALKEDTANKSTDVTLADATDTKFPTELAVKTYVDGQIAATADDDITAATIDAASVLKIDEGTTSVTVDLSDLEESADITAETNRATAAETAIQNDVDQNEADADAAILAETTRATAAETAIQNDVNQNEADADAAIALKEDTANKSTDITLADATDTKFPTELAVKTYVDGQIAATADDDITAATIDAASVLKIDEGATSVTVDLSDLEESADIIAVQDDVDANEADADAAILAETNRATAAETAIQNDVDQNEADADAAILAEATRATAAETVIQNDVNQNEADADAAISLKEDAANKSTDVTLADATDTKFPTELAVKTYVDGQIAATADDDITAATIDAASLLKIDEGATSVTVDLSDLEESADIIAVQDDVDANEADADAAILAETNRATAAETAIQNDVDQNEADADAAILAETTRATAAETAIQNDVNQNEADADAAISLKEDTANKSTDVTLADPTDTKFPTELAVKTYVDGQIAATADDDITAATIDAASVLKIDEGATSVTVDLSDLEESADITAVQDDVDANEADADAAILAETNRATAAETAIQNDVNQNEADADAAIALKEDAANKSTDVTLADATDTKFPTELAVKTYVDGQIAATADDDITAATIDAASVLKIDEGATSITVDLSDLEESADITAVQNDVDQNEADADAAILAETTRATAAETAIQNDVNQNEADADAAIALKEDAANKSTDVTLADPTDTKFPTELAVKTYVDGQIAATADDDITAATIDAASVLKIDEGATSVTVDLSDLEESADITAETNRATAAETAIQNDVDQNEADADAAILAETTRATAAETAIQNDVNQNEADADAAIALKEDAANKSTDVTLADPTDTKFPTELAVKTYVDGQIAATADDDITAATIDAASVLKIDEGATSVTVDLSDLEESADITAVQNDVDQNESDADTAITAVQDDVDQNETDADAAILAETNRATAAETAIQNDVNQNEADADAAIALKEDAANKSTDITLADATDTKFPTELAVKTYVDGQIAATADDDITAATIDAASVLKIDEGATSVTVDLSDLEESADIIAVQDDVDQNESDADAAILAETNRATAAETAIQNDVDQNEADADAAILAETTRATAAETAIQNDVNQNEADADAAIALKEDTANKSTDITLADATDTKFPTELAVKTYVDGQIAATADDDITAATIDAASVLKIDEGATSVTVDLSALEESADIIAVQDDVDANEADADAAILAETNRATASETAIQNDVNQNEADADAAILAETTRATAAETAIQNDVNQNEADADAAIALKEDAANKSTDVTLADPTDTKFPTELAVKTYVDGQIAATADDDITAATIDAASVLKIDEGATSVTVDLSDLEESADITAVQDDVDQNESDADAAILAETNRATAAETAIQNDVDQNEVDADAAILAETTRATAAETVIQNDVNQNEADADAAIALKEDAANKSTDVTLADATDTKFPTELAVKTYVDGQIAATADDDITAATIDAASVLKIDEGATSVTVDLSALEESADITAVQNDVDTNEADADAAILAETNRATAAETAIQNDVDQNEADADAAIALKENAANKSTDATLSDATNTKFPTALAVKTYIDGQITLSADDDITGASIDAASLLKIDEGATSVTVDLSALEESDDITAVQDDVDLNEADADVAIALKEDAANKSTDVTLADVTDTKFPTELAVKTYVDGQITATADDDITGVTINTSSILTISEGGTSVTANLSALEESADITAVQNDVNQNEADADAAILAEQLRATAAETTLQNNINLKEDANNKSTDVNLADASNTKFPTELAVKTYVDSQVGSVNSLTNSNIFVGDNSNIAQGVAMSGDATLSNTGALTIETDAVTATKINVDVAGNGLSQNATTGALEVDALGISDLVTGNKIATITQPDASTVVINETITSFAEVSGNRSILRFTNEANGTDDVTSVVRSVNGVVPAANGNVAVILSSTSTGLEADLPTMGLDSDIYIVTGESGLTADRNGVAFIYDDVTGWQEVTTDLSTNDARYLNVNGDAMAGTLSMASHPLTNLLDPSNAQDAATKNYVDGLATGDITSTDLTVTNGTDSAFKDVTLTIANGAVTPLKIAAGANNQSLVTDNTGTVSWIDSSTFNHSGTTGSVFFAGATGTPSEDNDQLFWDSTLNRLGIGTDTPTHKLQVSGQVRATSFANADGTANAPSYRFNSDADMGMYRLAANQLGFSTNGTSAMLIDASQNVGIGTVTPDESLHIANNMRLDGSFEDKDGEAGTAGQVLSSTATGTDWIDAPSADPKISTDAGNSVTAGTDAGVFYNSPIKAFGKISSAGTVIKSTPGVTVTKLAGLGHYQVTLAAGTTADSDYIIQLSQPGRGGAGNDDPGISYSSQTTTTFDVIIGDNDNGGTDRTRFDSEFMFTILDL</sequence>
<dbReference type="EMBL" id="JACATN010000003">
    <property type="protein sequence ID" value="MBT2161888.1"/>
    <property type="molecule type" value="Genomic_DNA"/>
</dbReference>
<name>A0ABS5WET7_9FLAO</name>
<reference evidence="2" key="1">
    <citation type="submission" date="2023-07" db="EMBL/GenBank/DDBJ databases">
        <title>Zobellia barbeyronii sp. nov., a new marine flavobacterium, isolated from green and red algae.</title>
        <authorList>
            <person name="Nedashkovskaya O.I."/>
            <person name="Otstavnykh N."/>
            <person name="Zhukova N."/>
            <person name="Guzev K."/>
            <person name="Chausova V."/>
            <person name="Tekutyeva L."/>
            <person name="Mikhailov V."/>
            <person name="Isaeva M."/>
        </authorList>
    </citation>
    <scope>NUCLEOTIDE SEQUENCE [LARGE SCALE GENOMIC DNA]</scope>
    <source>
        <strain evidence="2">KMM 6746</strain>
    </source>
</reference>
<keyword evidence="2" id="KW-1185">Reference proteome</keyword>
<dbReference type="Proteomes" id="UP000740413">
    <property type="component" value="Unassembled WGS sequence"/>
</dbReference>
<accession>A0ABS5WET7</accession>
<evidence type="ECO:0000313" key="2">
    <source>
        <dbReference type="Proteomes" id="UP000740413"/>
    </source>
</evidence>
<evidence type="ECO:0000313" key="1">
    <source>
        <dbReference type="EMBL" id="MBT2161888.1"/>
    </source>
</evidence>
<comment type="caution">
    <text evidence="1">The sequence shown here is derived from an EMBL/GenBank/DDBJ whole genome shotgun (WGS) entry which is preliminary data.</text>
</comment>
<proteinExistence type="predicted"/>
<protein>
    <submittedName>
        <fullName evidence="1">Uncharacterized protein</fullName>
    </submittedName>
</protein>
<gene>
    <name evidence="1" type="ORF">HW347_11485</name>
</gene>
<dbReference type="RefSeq" id="WP_214611981.1">
    <property type="nucleotide sequence ID" value="NZ_JACATN010000003.1"/>
</dbReference>
<organism evidence="1 2">
    <name type="scientific">Zobellia barbeyronii</name>
    <dbReference type="NCBI Taxonomy" id="2748009"/>
    <lineage>
        <taxon>Bacteria</taxon>
        <taxon>Pseudomonadati</taxon>
        <taxon>Bacteroidota</taxon>
        <taxon>Flavobacteriia</taxon>
        <taxon>Flavobacteriales</taxon>
        <taxon>Flavobacteriaceae</taxon>
        <taxon>Zobellia</taxon>
    </lineage>
</organism>